<dbReference type="OrthoDB" id="1858978at2759"/>
<dbReference type="PANTHER" id="PTHR31589">
    <property type="entry name" value="PROTEIN, PUTATIVE (DUF239)-RELATED-RELATED"/>
    <property type="match status" value="1"/>
</dbReference>
<dbReference type="EMBL" id="JAKOGI010000749">
    <property type="protein sequence ID" value="KAJ8430851.1"/>
    <property type="molecule type" value="Genomic_DNA"/>
</dbReference>
<proteinExistence type="predicted"/>
<sequence length="178" mass="19427">MQCHRVASGLHCFSTLCPGYVIVRSDIPPDATILNISTKGGKIAEIVVYKVVRTVHLDKIQVANRSLYDQDEANGNWGLEVPQLGVPIGFWPSKIFNAYNPPNKPGGPPMGTGLHILGRGALKWDAYCSNFVTVNAKFKTIDVDDSEEFCDSDKSEVKGVGHEIKKMGHVLFFGGPGR</sequence>
<gene>
    <name evidence="2" type="ORF">Cgig2_003781</name>
</gene>
<evidence type="ECO:0000313" key="2">
    <source>
        <dbReference type="EMBL" id="KAJ8430851.1"/>
    </source>
</evidence>
<evidence type="ECO:0000313" key="3">
    <source>
        <dbReference type="Proteomes" id="UP001153076"/>
    </source>
</evidence>
<dbReference type="Pfam" id="PF03080">
    <property type="entry name" value="Neprosin"/>
    <property type="match status" value="1"/>
</dbReference>
<name>A0A9Q1JTV2_9CARY</name>
<comment type="caution">
    <text evidence="2">The sequence shown here is derived from an EMBL/GenBank/DDBJ whole genome shotgun (WGS) entry which is preliminary data.</text>
</comment>
<accession>A0A9Q1JTV2</accession>
<dbReference type="AlphaFoldDB" id="A0A9Q1JTV2"/>
<dbReference type="InterPro" id="IPR004314">
    <property type="entry name" value="Neprosin"/>
</dbReference>
<keyword evidence="3" id="KW-1185">Reference proteome</keyword>
<dbReference type="PANTHER" id="PTHR31589:SF223">
    <property type="entry name" value="PROTEIN, PUTATIVE (DUF239)-RELATED"/>
    <property type="match status" value="1"/>
</dbReference>
<dbReference type="InterPro" id="IPR053168">
    <property type="entry name" value="Glutamic_endopeptidase"/>
</dbReference>
<dbReference type="Proteomes" id="UP001153076">
    <property type="component" value="Unassembled WGS sequence"/>
</dbReference>
<protein>
    <recommendedName>
        <fullName evidence="1">Neprosin PEP catalytic domain-containing protein</fullName>
    </recommendedName>
</protein>
<organism evidence="2 3">
    <name type="scientific">Carnegiea gigantea</name>
    <dbReference type="NCBI Taxonomy" id="171969"/>
    <lineage>
        <taxon>Eukaryota</taxon>
        <taxon>Viridiplantae</taxon>
        <taxon>Streptophyta</taxon>
        <taxon>Embryophyta</taxon>
        <taxon>Tracheophyta</taxon>
        <taxon>Spermatophyta</taxon>
        <taxon>Magnoliopsida</taxon>
        <taxon>eudicotyledons</taxon>
        <taxon>Gunneridae</taxon>
        <taxon>Pentapetalae</taxon>
        <taxon>Caryophyllales</taxon>
        <taxon>Cactineae</taxon>
        <taxon>Cactaceae</taxon>
        <taxon>Cactoideae</taxon>
        <taxon>Echinocereeae</taxon>
        <taxon>Carnegiea</taxon>
    </lineage>
</organism>
<reference evidence="2" key="1">
    <citation type="submission" date="2022-04" db="EMBL/GenBank/DDBJ databases">
        <title>Carnegiea gigantea Genome sequencing and assembly v2.</title>
        <authorList>
            <person name="Copetti D."/>
            <person name="Sanderson M.J."/>
            <person name="Burquez A."/>
            <person name="Wojciechowski M.F."/>
        </authorList>
    </citation>
    <scope>NUCLEOTIDE SEQUENCE</scope>
    <source>
        <strain evidence="2">SGP5-SGP5p</strain>
        <tissue evidence="2">Aerial part</tissue>
    </source>
</reference>
<feature type="domain" description="Neprosin PEP catalytic" evidence="1">
    <location>
        <begin position="11"/>
        <end position="176"/>
    </location>
</feature>
<evidence type="ECO:0000259" key="1">
    <source>
        <dbReference type="Pfam" id="PF03080"/>
    </source>
</evidence>